<comment type="cofactor">
    <cofactor evidence="2">
        <name>thiamine diphosphate</name>
        <dbReference type="ChEBI" id="CHEBI:58937"/>
    </cofactor>
</comment>
<comment type="pathway">
    <text evidence="3">Metabolic intermediate biosynthesis; 1-deoxy-D-xylulose 5-phosphate biosynthesis; 1-deoxy-D-xylulose 5-phosphate from D-glyceraldehyde 3-phosphate and pyruvate: step 1/1.</text>
</comment>
<feature type="non-terminal residue" evidence="14">
    <location>
        <position position="267"/>
    </location>
</feature>
<protein>
    <recommendedName>
        <fullName evidence="6">1-deoxy-D-xylulose-5-phosphate synthase</fullName>
        <ecNumber evidence="6">2.2.1.7</ecNumber>
    </recommendedName>
</protein>
<dbReference type="PANTHER" id="PTHR43322:SF5">
    <property type="entry name" value="1-DEOXY-D-XYLULOSE-5-PHOSPHATE SYNTHASE, CHLOROPLASTIC"/>
    <property type="match status" value="1"/>
</dbReference>
<evidence type="ECO:0000256" key="11">
    <source>
        <dbReference type="ARBA" id="ARBA00023052"/>
    </source>
</evidence>
<evidence type="ECO:0000256" key="1">
    <source>
        <dbReference type="ARBA" id="ARBA00001946"/>
    </source>
</evidence>
<evidence type="ECO:0000313" key="14">
    <source>
        <dbReference type="EMBL" id="SVD75741.1"/>
    </source>
</evidence>
<dbReference type="GO" id="GO:0009228">
    <property type="term" value="P:thiamine biosynthetic process"/>
    <property type="evidence" value="ECO:0007669"/>
    <property type="project" value="UniProtKB-KW"/>
</dbReference>
<reference evidence="14" key="1">
    <citation type="submission" date="2018-05" db="EMBL/GenBank/DDBJ databases">
        <authorList>
            <person name="Lanie J.A."/>
            <person name="Ng W.-L."/>
            <person name="Kazmierczak K.M."/>
            <person name="Andrzejewski T.M."/>
            <person name="Davidsen T.M."/>
            <person name="Wayne K.J."/>
            <person name="Tettelin H."/>
            <person name="Glass J.I."/>
            <person name="Rusch D."/>
            <person name="Podicherti R."/>
            <person name="Tsui H.-C.T."/>
            <person name="Winkler M.E."/>
        </authorList>
    </citation>
    <scope>NUCLEOTIDE SEQUENCE</scope>
</reference>
<proteinExistence type="inferred from homology"/>
<dbReference type="PROSITE" id="PS00802">
    <property type="entry name" value="TRANSKETOLASE_2"/>
    <property type="match status" value="1"/>
</dbReference>
<keyword evidence="12" id="KW-0414">Isoprene biosynthesis</keyword>
<name>A0A382XZ21_9ZZZZ</name>
<dbReference type="Gene3D" id="3.40.50.970">
    <property type="match status" value="1"/>
</dbReference>
<evidence type="ECO:0000256" key="9">
    <source>
        <dbReference type="ARBA" id="ARBA00022842"/>
    </source>
</evidence>
<dbReference type="GO" id="GO:0016114">
    <property type="term" value="P:terpenoid biosynthetic process"/>
    <property type="evidence" value="ECO:0007669"/>
    <property type="project" value="InterPro"/>
</dbReference>
<dbReference type="CDD" id="cd07033">
    <property type="entry name" value="TPP_PYR_DXS_TK_like"/>
    <property type="match status" value="1"/>
</dbReference>
<dbReference type="InterPro" id="IPR029061">
    <property type="entry name" value="THDP-binding"/>
</dbReference>
<evidence type="ECO:0000256" key="7">
    <source>
        <dbReference type="ARBA" id="ARBA00022679"/>
    </source>
</evidence>
<dbReference type="InterPro" id="IPR020826">
    <property type="entry name" value="Transketolase_BS"/>
</dbReference>
<dbReference type="Gene3D" id="3.40.50.920">
    <property type="match status" value="1"/>
</dbReference>
<dbReference type="FunFam" id="3.40.50.970:FF:000005">
    <property type="entry name" value="1-deoxy-D-xylulose-5-phosphate synthase"/>
    <property type="match status" value="1"/>
</dbReference>
<dbReference type="InterPro" id="IPR005475">
    <property type="entry name" value="Transketolase-like_Pyr-bd"/>
</dbReference>
<organism evidence="14">
    <name type="scientific">marine metagenome</name>
    <dbReference type="NCBI Taxonomy" id="408172"/>
    <lineage>
        <taxon>unclassified sequences</taxon>
        <taxon>metagenomes</taxon>
        <taxon>ecological metagenomes</taxon>
    </lineage>
</organism>
<dbReference type="SMART" id="SM00861">
    <property type="entry name" value="Transket_pyr"/>
    <property type="match status" value="1"/>
</dbReference>
<keyword evidence="8" id="KW-0479">Metal-binding</keyword>
<dbReference type="Pfam" id="PF02780">
    <property type="entry name" value="Transketolase_C"/>
    <property type="match status" value="1"/>
</dbReference>
<dbReference type="GO" id="GO:0008661">
    <property type="term" value="F:1-deoxy-D-xylulose-5-phosphate synthase activity"/>
    <property type="evidence" value="ECO:0007669"/>
    <property type="project" value="UniProtKB-EC"/>
</dbReference>
<dbReference type="InterPro" id="IPR033248">
    <property type="entry name" value="Transketolase_C"/>
</dbReference>
<dbReference type="GO" id="GO:0005829">
    <property type="term" value="C:cytosol"/>
    <property type="evidence" value="ECO:0007669"/>
    <property type="project" value="TreeGrafter"/>
</dbReference>
<feature type="non-terminal residue" evidence="14">
    <location>
        <position position="1"/>
    </location>
</feature>
<feature type="domain" description="Transketolase-like pyrimidine-binding" evidence="13">
    <location>
        <begin position="1"/>
        <end position="162"/>
    </location>
</feature>
<evidence type="ECO:0000256" key="12">
    <source>
        <dbReference type="ARBA" id="ARBA00023229"/>
    </source>
</evidence>
<evidence type="ECO:0000256" key="3">
    <source>
        <dbReference type="ARBA" id="ARBA00004980"/>
    </source>
</evidence>
<evidence type="ECO:0000256" key="2">
    <source>
        <dbReference type="ARBA" id="ARBA00001964"/>
    </source>
</evidence>
<sequence length="267" mass="29890">TQIFSRWINEMAHIEEKFIAITPAMREGSGLVEFEKNYPARYFDVGIAEQHAITLAGGLACDGVKAIVAIYSTFLQRAYDQLIHDIVIQDLDILLAIDRAGIVGADGETHQGIYDISFLRILPKTVIMTPSDEQEMWKMLTTGLNYKGLAAVRYPRGYTLGLDLDLKIEEIEIGKSKIIRKGKKIAYLVFGTILKNIHNIANKYNASVVDMRFVKPLDEEMIIDICQTHEYIFTVEENVILGGAGSAVNEIILKNKLKNEVCNIGIP</sequence>
<dbReference type="SUPFAM" id="SSF52518">
    <property type="entry name" value="Thiamin diphosphate-binding fold (THDP-binding)"/>
    <property type="match status" value="1"/>
</dbReference>
<gene>
    <name evidence="14" type="ORF">METZ01_LOCUS428595</name>
</gene>
<dbReference type="PANTHER" id="PTHR43322">
    <property type="entry name" value="1-D-DEOXYXYLULOSE 5-PHOSPHATE SYNTHASE-RELATED"/>
    <property type="match status" value="1"/>
</dbReference>
<evidence type="ECO:0000256" key="4">
    <source>
        <dbReference type="ARBA" id="ARBA00011081"/>
    </source>
</evidence>
<dbReference type="SUPFAM" id="SSF52922">
    <property type="entry name" value="TK C-terminal domain-like"/>
    <property type="match status" value="1"/>
</dbReference>
<evidence type="ECO:0000256" key="5">
    <source>
        <dbReference type="ARBA" id="ARBA00011738"/>
    </source>
</evidence>
<dbReference type="GO" id="GO:0046872">
    <property type="term" value="F:metal ion binding"/>
    <property type="evidence" value="ECO:0007669"/>
    <property type="project" value="UniProtKB-KW"/>
</dbReference>
<keyword evidence="10" id="KW-0784">Thiamine biosynthesis</keyword>
<dbReference type="InterPro" id="IPR009014">
    <property type="entry name" value="Transketo_C/PFOR_II"/>
</dbReference>
<keyword evidence="11" id="KW-0786">Thiamine pyrophosphate</keyword>
<dbReference type="AlphaFoldDB" id="A0A382XZ21"/>
<keyword evidence="9" id="KW-0460">Magnesium</keyword>
<accession>A0A382XZ21</accession>
<comment type="cofactor">
    <cofactor evidence="1">
        <name>Mg(2+)</name>
        <dbReference type="ChEBI" id="CHEBI:18420"/>
    </cofactor>
</comment>
<evidence type="ECO:0000259" key="13">
    <source>
        <dbReference type="SMART" id="SM00861"/>
    </source>
</evidence>
<comment type="similarity">
    <text evidence="4">Belongs to the transketolase family. DXPS subfamily.</text>
</comment>
<comment type="subunit">
    <text evidence="5">Homodimer.</text>
</comment>
<dbReference type="Pfam" id="PF02779">
    <property type="entry name" value="Transket_pyr"/>
    <property type="match status" value="1"/>
</dbReference>
<dbReference type="GO" id="GO:0019288">
    <property type="term" value="P:isopentenyl diphosphate biosynthetic process, methylerythritol 4-phosphate pathway"/>
    <property type="evidence" value="ECO:0007669"/>
    <property type="project" value="TreeGrafter"/>
</dbReference>
<dbReference type="InterPro" id="IPR005477">
    <property type="entry name" value="Dxylulose-5-P_synthase"/>
</dbReference>
<dbReference type="EC" id="2.2.1.7" evidence="6"/>
<evidence type="ECO:0000256" key="10">
    <source>
        <dbReference type="ARBA" id="ARBA00022977"/>
    </source>
</evidence>
<keyword evidence="7" id="KW-0808">Transferase</keyword>
<evidence type="ECO:0000256" key="6">
    <source>
        <dbReference type="ARBA" id="ARBA00013150"/>
    </source>
</evidence>
<dbReference type="EMBL" id="UINC01171262">
    <property type="protein sequence ID" value="SVD75741.1"/>
    <property type="molecule type" value="Genomic_DNA"/>
</dbReference>
<dbReference type="UniPathway" id="UPA00064">
    <property type="reaction ID" value="UER00091"/>
</dbReference>
<evidence type="ECO:0000256" key="8">
    <source>
        <dbReference type="ARBA" id="ARBA00022723"/>
    </source>
</evidence>